<dbReference type="Pfam" id="PF09335">
    <property type="entry name" value="VTT_dom"/>
    <property type="match status" value="1"/>
</dbReference>
<evidence type="ECO:0000256" key="1">
    <source>
        <dbReference type="ARBA" id="ARBA00004651"/>
    </source>
</evidence>
<dbReference type="Proteomes" id="UP000257131">
    <property type="component" value="Unassembled WGS sequence"/>
</dbReference>
<accession>A0A3D9BSG0</accession>
<feature type="transmembrane region" description="Helical" evidence="6">
    <location>
        <begin position="136"/>
        <end position="154"/>
    </location>
</feature>
<evidence type="ECO:0000256" key="3">
    <source>
        <dbReference type="ARBA" id="ARBA00022692"/>
    </source>
</evidence>
<evidence type="ECO:0000256" key="6">
    <source>
        <dbReference type="SAM" id="Phobius"/>
    </source>
</evidence>
<evidence type="ECO:0000259" key="7">
    <source>
        <dbReference type="Pfam" id="PF09335"/>
    </source>
</evidence>
<dbReference type="PANTHER" id="PTHR42709">
    <property type="entry name" value="ALKALINE PHOSPHATASE LIKE PROTEIN"/>
    <property type="match status" value="1"/>
</dbReference>
<dbReference type="EMBL" id="QOHR01000011">
    <property type="protein sequence ID" value="REC56463.1"/>
    <property type="molecule type" value="Genomic_DNA"/>
</dbReference>
<keyword evidence="3 6" id="KW-0812">Transmembrane</keyword>
<gene>
    <name evidence="8" type="ORF">DRV84_09295</name>
</gene>
<organism evidence="8 9">
    <name type="scientific">Rhodosalinus sediminis</name>
    <dbReference type="NCBI Taxonomy" id="1940533"/>
    <lineage>
        <taxon>Bacteria</taxon>
        <taxon>Pseudomonadati</taxon>
        <taxon>Pseudomonadota</taxon>
        <taxon>Alphaproteobacteria</taxon>
        <taxon>Rhodobacterales</taxon>
        <taxon>Paracoccaceae</taxon>
        <taxon>Rhodosalinus</taxon>
    </lineage>
</organism>
<name>A0A3D9BSG0_9RHOB</name>
<feature type="transmembrane region" description="Helical" evidence="6">
    <location>
        <begin position="12"/>
        <end position="30"/>
    </location>
</feature>
<proteinExistence type="predicted"/>
<feature type="domain" description="VTT" evidence="7">
    <location>
        <begin position="30"/>
        <end position="156"/>
    </location>
</feature>
<dbReference type="OrthoDB" id="9782291at2"/>
<dbReference type="AlphaFoldDB" id="A0A3D9BSG0"/>
<reference evidence="8 9" key="1">
    <citation type="journal article" date="2017" name="Int. J. Syst. Evol. Microbiol.">
        <title>Rhodosalinus sediminis gen. nov., sp. nov., isolated from marine saltern.</title>
        <authorList>
            <person name="Guo L.Y."/>
            <person name="Ling S.K."/>
            <person name="Li C.M."/>
            <person name="Chen G.J."/>
            <person name="Du Z.J."/>
        </authorList>
    </citation>
    <scope>NUCLEOTIDE SEQUENCE [LARGE SCALE GENOMIC DNA]</scope>
    <source>
        <strain evidence="8 9">WDN1C137</strain>
    </source>
</reference>
<evidence type="ECO:0000313" key="9">
    <source>
        <dbReference type="Proteomes" id="UP000257131"/>
    </source>
</evidence>
<evidence type="ECO:0000256" key="4">
    <source>
        <dbReference type="ARBA" id="ARBA00022989"/>
    </source>
</evidence>
<evidence type="ECO:0000256" key="2">
    <source>
        <dbReference type="ARBA" id="ARBA00022475"/>
    </source>
</evidence>
<dbReference type="GO" id="GO:0005886">
    <property type="term" value="C:plasma membrane"/>
    <property type="evidence" value="ECO:0007669"/>
    <property type="project" value="UniProtKB-SubCell"/>
</dbReference>
<dbReference type="InterPro" id="IPR032816">
    <property type="entry name" value="VTT_dom"/>
</dbReference>
<feature type="transmembrane region" description="Helical" evidence="6">
    <location>
        <begin position="174"/>
        <end position="193"/>
    </location>
</feature>
<dbReference type="PANTHER" id="PTHR42709:SF6">
    <property type="entry name" value="UNDECAPRENYL PHOSPHATE TRANSPORTER A"/>
    <property type="match status" value="1"/>
</dbReference>
<keyword evidence="2" id="KW-1003">Cell membrane</keyword>
<evidence type="ECO:0000313" key="8">
    <source>
        <dbReference type="EMBL" id="REC56463.1"/>
    </source>
</evidence>
<keyword evidence="9" id="KW-1185">Reference proteome</keyword>
<keyword evidence="5 6" id="KW-0472">Membrane</keyword>
<comment type="subcellular location">
    <subcellularLocation>
        <location evidence="1">Cell membrane</location>
        <topology evidence="1">Multi-pass membrane protein</topology>
    </subcellularLocation>
</comment>
<keyword evidence="4 6" id="KW-1133">Transmembrane helix</keyword>
<sequence>MTDWLPGLVADWGVAVIALTTFLSCLALPVPASMVMLTGGAFTATGDLALWAVAGGALAGAVLGDQAGYSLGWRGGAALAPRIAARPRRAAALARARGLVEERGGAGVFLSRWLVSPLGPWVNLVAGAAEMNRARFTLWAVAGECVWVALYVGLGRAFAEYIDAVAEIAADVSGILAGTVVALGLALWLRAALRRERRRRK</sequence>
<protein>
    <submittedName>
        <fullName evidence="8">DedA family protein</fullName>
    </submittedName>
</protein>
<evidence type="ECO:0000256" key="5">
    <source>
        <dbReference type="ARBA" id="ARBA00023136"/>
    </source>
</evidence>
<dbReference type="RefSeq" id="WP_115979611.1">
    <property type="nucleotide sequence ID" value="NZ_QOHR01000011.1"/>
</dbReference>
<dbReference type="InterPro" id="IPR051311">
    <property type="entry name" value="DedA_domain"/>
</dbReference>
<comment type="caution">
    <text evidence="8">The sequence shown here is derived from an EMBL/GenBank/DDBJ whole genome shotgun (WGS) entry which is preliminary data.</text>
</comment>